<feature type="transmembrane region" description="Helical" evidence="1">
    <location>
        <begin position="6"/>
        <end position="22"/>
    </location>
</feature>
<reference evidence="3" key="1">
    <citation type="submission" date="2018-08" db="EMBL/GenBank/DDBJ databases">
        <title>Complete Genome of Klebsiella pneumoniae Siphophage Seifer.</title>
        <authorList>
            <person name="Salazar A.J."/>
            <person name="Lessor L."/>
            <person name="O'Leary C.J."/>
            <person name="Gill J."/>
            <person name="Liu M."/>
        </authorList>
    </citation>
    <scope>NUCLEOTIDE SEQUENCE [LARGE SCALE GENOMIC DNA]</scope>
</reference>
<organism evidence="2 3">
    <name type="scientific">Klebsiella phage Seifer</name>
    <dbReference type="NCBI Taxonomy" id="2315475"/>
    <lineage>
        <taxon>Viruses</taxon>
        <taxon>Duplodnaviria</taxon>
        <taxon>Heunggongvirae</taxon>
        <taxon>Uroviricota</taxon>
        <taxon>Caudoviricetes</taxon>
        <taxon>Casjensviridae</taxon>
        <taxon>Yonseivirus</taxon>
        <taxon>Yonseivirus seifer</taxon>
    </lineage>
</organism>
<keyword evidence="1" id="KW-1133">Transmembrane helix</keyword>
<sequence>MPDWVIYIIISIAMSLASYALTPRAKTSSANQSPQTVDVPTVDAGRSIPVVFGTVRVKSPNLLWMGGQRTTEIKK</sequence>
<evidence type="ECO:0008006" key="4">
    <source>
        <dbReference type="Google" id="ProtNLM"/>
    </source>
</evidence>
<evidence type="ECO:0000313" key="3">
    <source>
        <dbReference type="Proteomes" id="UP000282620"/>
    </source>
</evidence>
<keyword evidence="3" id="KW-1185">Reference proteome</keyword>
<proteinExistence type="predicted"/>
<keyword evidence="1" id="KW-0812">Transmembrane</keyword>
<keyword evidence="1" id="KW-0472">Membrane</keyword>
<gene>
    <name evidence="2" type="ORF">CPT_Seifer_028</name>
</gene>
<dbReference type="Proteomes" id="UP000282620">
    <property type="component" value="Segment"/>
</dbReference>
<dbReference type="EMBL" id="MH817999">
    <property type="protein sequence ID" value="AYJ72810.1"/>
    <property type="molecule type" value="Genomic_DNA"/>
</dbReference>
<accession>A0A3B8DIB0</accession>
<name>A0A3B8DIB0_9CAUD</name>
<evidence type="ECO:0000313" key="2">
    <source>
        <dbReference type="EMBL" id="AYJ72810.1"/>
    </source>
</evidence>
<protein>
    <recommendedName>
        <fullName evidence="4">Tail assembly structural protein</fullName>
    </recommendedName>
</protein>
<evidence type="ECO:0000256" key="1">
    <source>
        <dbReference type="SAM" id="Phobius"/>
    </source>
</evidence>